<organism evidence="3 4">
    <name type="scientific">Streptomyces himalayensis subsp. aureolus</name>
    <dbReference type="NCBI Taxonomy" id="2758039"/>
    <lineage>
        <taxon>Bacteria</taxon>
        <taxon>Bacillati</taxon>
        <taxon>Actinomycetota</taxon>
        <taxon>Actinomycetes</taxon>
        <taxon>Kitasatosporales</taxon>
        <taxon>Streptomycetaceae</taxon>
        <taxon>Streptomyces</taxon>
        <taxon>Streptomyces himalayensis</taxon>
    </lineage>
</organism>
<evidence type="ECO:0000313" key="3">
    <source>
        <dbReference type="EMBL" id="MBA4866668.1"/>
    </source>
</evidence>
<feature type="compositionally biased region" description="Basic and acidic residues" evidence="1">
    <location>
        <begin position="85"/>
        <end position="97"/>
    </location>
</feature>
<dbReference type="Proteomes" id="UP000586976">
    <property type="component" value="Unassembled WGS sequence"/>
</dbReference>
<feature type="region of interest" description="Disordered" evidence="1">
    <location>
        <begin position="1"/>
        <end position="45"/>
    </location>
</feature>
<dbReference type="EMBL" id="JACEQY010000070">
    <property type="protein sequence ID" value="MBA4866668.1"/>
    <property type="molecule type" value="Genomic_DNA"/>
</dbReference>
<dbReference type="AlphaFoldDB" id="A0A7W2HK10"/>
<dbReference type="Pfam" id="PF17765">
    <property type="entry name" value="MLTR_LBD"/>
    <property type="match status" value="1"/>
</dbReference>
<dbReference type="RefSeq" id="WP_181868039.1">
    <property type="nucleotide sequence ID" value="NZ_JACEQY010000070.1"/>
</dbReference>
<evidence type="ECO:0000313" key="4">
    <source>
        <dbReference type="Proteomes" id="UP000586976"/>
    </source>
</evidence>
<evidence type="ECO:0000256" key="1">
    <source>
        <dbReference type="SAM" id="MobiDB-lite"/>
    </source>
</evidence>
<keyword evidence="4" id="KW-1185">Reference proteome</keyword>
<sequence length="105" mass="11889">MGLDDRPGNDLLHPSRAAHTDSPATHRRRSHAGRRQELTEGARTLRHPLVGGLTLDWDARNCVSDPDQQLVVWSAEPSSPSWRTDIQKRHTREESRTPEILPLSQ</sequence>
<accession>A0A7W2HK10</accession>
<name>A0A7W2HK10_9ACTN</name>
<feature type="domain" description="MmyB-like transcription regulator ligand binding" evidence="2">
    <location>
        <begin position="26"/>
        <end position="81"/>
    </location>
</feature>
<comment type="caution">
    <text evidence="3">The sequence shown here is derived from an EMBL/GenBank/DDBJ whole genome shotgun (WGS) entry which is preliminary data.</text>
</comment>
<feature type="region of interest" description="Disordered" evidence="1">
    <location>
        <begin position="74"/>
        <end position="105"/>
    </location>
</feature>
<dbReference type="InterPro" id="IPR041413">
    <property type="entry name" value="MLTR_LBD"/>
</dbReference>
<evidence type="ECO:0000259" key="2">
    <source>
        <dbReference type="Pfam" id="PF17765"/>
    </source>
</evidence>
<gene>
    <name evidence="3" type="ORF">H1V43_36305</name>
</gene>
<proteinExistence type="predicted"/>
<protein>
    <recommendedName>
        <fullName evidence="2">MmyB-like transcription regulator ligand binding domain-containing protein</fullName>
    </recommendedName>
</protein>
<reference evidence="3 4" key="1">
    <citation type="submission" date="2020-07" db="EMBL/GenBank/DDBJ databases">
        <title>Streptomyces isolated from Indian soil.</title>
        <authorList>
            <person name="Mandal S."/>
            <person name="Maiti P.K."/>
        </authorList>
    </citation>
    <scope>NUCLEOTIDE SEQUENCE [LARGE SCALE GENOMIC DNA]</scope>
    <source>
        <strain evidence="3 4">PSKA54</strain>
    </source>
</reference>